<accession>A0ABV0ZGU5</accession>
<keyword evidence="2" id="KW-1185">Reference proteome</keyword>
<comment type="caution">
    <text evidence="1">The sequence shown here is derived from an EMBL/GenBank/DDBJ whole genome shotgun (WGS) entry which is preliminary data.</text>
</comment>
<gene>
    <name evidence="1" type="ORF">AMECASPLE_033989</name>
</gene>
<reference evidence="1 2" key="1">
    <citation type="submission" date="2021-06" db="EMBL/GenBank/DDBJ databases">
        <authorList>
            <person name="Palmer J.M."/>
        </authorList>
    </citation>
    <scope>NUCLEOTIDE SEQUENCE [LARGE SCALE GENOMIC DNA]</scope>
    <source>
        <strain evidence="1 2">AS_MEX2019</strain>
        <tissue evidence="1">Muscle</tissue>
    </source>
</reference>
<evidence type="ECO:0000313" key="2">
    <source>
        <dbReference type="Proteomes" id="UP001469553"/>
    </source>
</evidence>
<evidence type="ECO:0000313" key="1">
    <source>
        <dbReference type="EMBL" id="MEQ2305089.1"/>
    </source>
</evidence>
<dbReference type="EMBL" id="JAHRIP010061151">
    <property type="protein sequence ID" value="MEQ2305089.1"/>
    <property type="molecule type" value="Genomic_DNA"/>
</dbReference>
<name>A0ABV0ZGU5_9TELE</name>
<protein>
    <submittedName>
        <fullName evidence="1">Uncharacterized protein</fullName>
    </submittedName>
</protein>
<organism evidence="1 2">
    <name type="scientific">Ameca splendens</name>
    <dbReference type="NCBI Taxonomy" id="208324"/>
    <lineage>
        <taxon>Eukaryota</taxon>
        <taxon>Metazoa</taxon>
        <taxon>Chordata</taxon>
        <taxon>Craniata</taxon>
        <taxon>Vertebrata</taxon>
        <taxon>Euteleostomi</taxon>
        <taxon>Actinopterygii</taxon>
        <taxon>Neopterygii</taxon>
        <taxon>Teleostei</taxon>
        <taxon>Neoteleostei</taxon>
        <taxon>Acanthomorphata</taxon>
        <taxon>Ovalentaria</taxon>
        <taxon>Atherinomorphae</taxon>
        <taxon>Cyprinodontiformes</taxon>
        <taxon>Goodeidae</taxon>
        <taxon>Ameca</taxon>
    </lineage>
</organism>
<proteinExistence type="predicted"/>
<sequence length="104" mass="12135">MYREDRVDDGWLLKANVCTETTWFPAGTVVGKYSCYTQPTFVLLWPISSCPLLNIAFCGKIFQELRLAVLLLIGRFSSIFFNYRQFFNLLQCTDFLFLRTLSQL</sequence>
<dbReference type="Proteomes" id="UP001469553">
    <property type="component" value="Unassembled WGS sequence"/>
</dbReference>